<evidence type="ECO:0000313" key="2">
    <source>
        <dbReference type="Proteomes" id="UP000018872"/>
    </source>
</evidence>
<dbReference type="EMBL" id="AYYC01000663">
    <property type="protein sequence ID" value="ETK04400.1"/>
    <property type="molecule type" value="Genomic_DNA"/>
</dbReference>
<name>W2CB95_9BACT</name>
<accession>W2CB95</accession>
<sequence>MRQILVTLDESTSVQSIRRAISLLRGVKATSVYKEKKKEDKTTAVKEQQAYVKESLRRAYKEQQAAEKAGRPLQSVDEFIRELEEAR</sequence>
<evidence type="ECO:0000313" key="1">
    <source>
        <dbReference type="EMBL" id="ETK04400.1"/>
    </source>
</evidence>
<dbReference type="AlphaFoldDB" id="W2CB95"/>
<gene>
    <name evidence="1" type="ORF">T229_09305</name>
</gene>
<organism evidence="1 2">
    <name type="scientific">Tannerella sp. oral taxon BU063 isolate Cell 5</name>
    <dbReference type="NCBI Taxonomy" id="1410950"/>
    <lineage>
        <taxon>Bacteria</taxon>
        <taxon>Pseudomonadati</taxon>
        <taxon>Bacteroidota</taxon>
        <taxon>Bacteroidia</taxon>
        <taxon>Bacteroidales</taxon>
        <taxon>Tannerellaceae</taxon>
        <taxon>Tannerella</taxon>
    </lineage>
</organism>
<reference evidence="1 2" key="1">
    <citation type="submission" date="2013-11" db="EMBL/GenBank/DDBJ databases">
        <title>Single cell genomics of uncultured Tannerella BU063 (oral taxon 286).</title>
        <authorList>
            <person name="Beall C.J."/>
            <person name="Campbell A.G."/>
            <person name="Griffen A.L."/>
            <person name="Podar M."/>
            <person name="Leys E.J."/>
        </authorList>
    </citation>
    <scope>NUCLEOTIDE SEQUENCE [LARGE SCALE GENOMIC DNA]</scope>
    <source>
        <strain evidence="1">Cell 5</strain>
    </source>
</reference>
<protein>
    <submittedName>
        <fullName evidence="1">Uncharacterized protein</fullName>
    </submittedName>
</protein>
<proteinExistence type="predicted"/>
<comment type="caution">
    <text evidence="1">The sequence shown here is derived from an EMBL/GenBank/DDBJ whole genome shotgun (WGS) entry which is preliminary data.</text>
</comment>
<dbReference type="Proteomes" id="UP000018872">
    <property type="component" value="Unassembled WGS sequence"/>
</dbReference>
<dbReference type="PATRIC" id="fig|1410950.3.peg.1327"/>